<proteinExistence type="predicted"/>
<comment type="caution">
    <text evidence="1">The sequence shown here is derived from an EMBL/GenBank/DDBJ whole genome shotgun (WGS) entry which is preliminary data.</text>
</comment>
<evidence type="ECO:0000313" key="2">
    <source>
        <dbReference type="Proteomes" id="UP000265515"/>
    </source>
</evidence>
<dbReference type="GO" id="GO:0016020">
    <property type="term" value="C:membrane"/>
    <property type="evidence" value="ECO:0007669"/>
    <property type="project" value="TreeGrafter"/>
</dbReference>
<name>A0A388L5I1_CHABU</name>
<protein>
    <submittedName>
        <fullName evidence="1">Uncharacterized protein</fullName>
    </submittedName>
</protein>
<dbReference type="EMBL" id="BFEA01000270">
    <property type="protein sequence ID" value="GBG77556.1"/>
    <property type="molecule type" value="Genomic_DNA"/>
</dbReference>
<dbReference type="PANTHER" id="PTHR22753">
    <property type="entry name" value="TRANSMEMBRANE PROTEIN 68"/>
    <property type="match status" value="1"/>
</dbReference>
<dbReference type="Proteomes" id="UP000265515">
    <property type="component" value="Unassembled WGS sequence"/>
</dbReference>
<dbReference type="STRING" id="69332.A0A388L5I1"/>
<organism evidence="1 2">
    <name type="scientific">Chara braunii</name>
    <name type="common">Braun's stonewort</name>
    <dbReference type="NCBI Taxonomy" id="69332"/>
    <lineage>
        <taxon>Eukaryota</taxon>
        <taxon>Viridiplantae</taxon>
        <taxon>Streptophyta</taxon>
        <taxon>Charophyceae</taxon>
        <taxon>Charales</taxon>
        <taxon>Characeae</taxon>
        <taxon>Chara</taxon>
    </lineage>
</organism>
<dbReference type="AlphaFoldDB" id="A0A388L5I1"/>
<dbReference type="Gramene" id="GBG77556">
    <property type="protein sequence ID" value="GBG77556"/>
    <property type="gene ID" value="CBR_g24002"/>
</dbReference>
<accession>A0A388L5I1</accession>
<dbReference type="OMA" id="KEKAHEP"/>
<dbReference type="PANTHER" id="PTHR22753:SF14">
    <property type="entry name" value="MONOACYLGLYCEROL_DIACYLGLYCEROL O-ACYLTRANSFERASE"/>
    <property type="match status" value="1"/>
</dbReference>
<dbReference type="OrthoDB" id="44277at2759"/>
<sequence>MSTHRKSKRLAGRHDIFLPPFVVPKNFGRMYFIFTKPIPTKGMYEAGVLSDKKATDELYIQAKAQVQDGIKFLLKKRAEDPYREFLPRLIYETTVPGKQAPTFQV</sequence>
<gene>
    <name evidence="1" type="ORF">CBR_g24002</name>
</gene>
<reference evidence="1 2" key="1">
    <citation type="journal article" date="2018" name="Cell">
        <title>The Chara Genome: Secondary Complexity and Implications for Plant Terrestrialization.</title>
        <authorList>
            <person name="Nishiyama T."/>
            <person name="Sakayama H."/>
            <person name="Vries J.D."/>
            <person name="Buschmann H."/>
            <person name="Saint-Marcoux D."/>
            <person name="Ullrich K.K."/>
            <person name="Haas F.B."/>
            <person name="Vanderstraeten L."/>
            <person name="Becker D."/>
            <person name="Lang D."/>
            <person name="Vosolsobe S."/>
            <person name="Rombauts S."/>
            <person name="Wilhelmsson P.K.I."/>
            <person name="Janitza P."/>
            <person name="Kern R."/>
            <person name="Heyl A."/>
            <person name="Rumpler F."/>
            <person name="Villalobos L.I.A.C."/>
            <person name="Clay J.M."/>
            <person name="Skokan R."/>
            <person name="Toyoda A."/>
            <person name="Suzuki Y."/>
            <person name="Kagoshima H."/>
            <person name="Schijlen E."/>
            <person name="Tajeshwar N."/>
            <person name="Catarino B."/>
            <person name="Hetherington A.J."/>
            <person name="Saltykova A."/>
            <person name="Bonnot C."/>
            <person name="Breuninger H."/>
            <person name="Symeonidi A."/>
            <person name="Radhakrishnan G.V."/>
            <person name="Van Nieuwerburgh F."/>
            <person name="Deforce D."/>
            <person name="Chang C."/>
            <person name="Karol K.G."/>
            <person name="Hedrich R."/>
            <person name="Ulvskov P."/>
            <person name="Glockner G."/>
            <person name="Delwiche C.F."/>
            <person name="Petrasek J."/>
            <person name="Van de Peer Y."/>
            <person name="Friml J."/>
            <person name="Beilby M."/>
            <person name="Dolan L."/>
            <person name="Kohara Y."/>
            <person name="Sugano S."/>
            <person name="Fujiyama A."/>
            <person name="Delaux P.-M."/>
            <person name="Quint M."/>
            <person name="TheiBen G."/>
            <person name="Hagemann M."/>
            <person name="Harholt J."/>
            <person name="Dunand C."/>
            <person name="Zachgo S."/>
            <person name="Langdale J."/>
            <person name="Maumus F."/>
            <person name="Straeten D.V.D."/>
            <person name="Gould S.B."/>
            <person name="Rensing S.A."/>
        </authorList>
    </citation>
    <scope>NUCLEOTIDE SEQUENCE [LARGE SCALE GENOMIC DNA]</scope>
    <source>
        <strain evidence="1 2">S276</strain>
    </source>
</reference>
<keyword evidence="2" id="KW-1185">Reference proteome</keyword>
<evidence type="ECO:0000313" key="1">
    <source>
        <dbReference type="EMBL" id="GBG77556.1"/>
    </source>
</evidence>